<dbReference type="WBParaSite" id="PS1159_v2.g9673.t1">
    <property type="protein sequence ID" value="PS1159_v2.g9673.t1"/>
    <property type="gene ID" value="PS1159_v2.g9673"/>
</dbReference>
<reference evidence="2" key="1">
    <citation type="submission" date="2022-11" db="UniProtKB">
        <authorList>
            <consortium name="WormBaseParasite"/>
        </authorList>
    </citation>
    <scope>IDENTIFICATION</scope>
</reference>
<evidence type="ECO:0000313" key="1">
    <source>
        <dbReference type="Proteomes" id="UP000887580"/>
    </source>
</evidence>
<sequence length="131" mass="14740">MEVTDPYGNLEYPLHFTKPIYAHANLTNNGNILDNLKLDIYLANWGGWSGCEWHKLDTLGILNNLDACTNGIICPILPGNQNNVMALDFTKFNGFIDFLNDDVSYQIQLVLTAPSNEQFCMTVQTRALVKE</sequence>
<organism evidence="1 2">
    <name type="scientific">Panagrolaimus sp. PS1159</name>
    <dbReference type="NCBI Taxonomy" id="55785"/>
    <lineage>
        <taxon>Eukaryota</taxon>
        <taxon>Metazoa</taxon>
        <taxon>Ecdysozoa</taxon>
        <taxon>Nematoda</taxon>
        <taxon>Chromadorea</taxon>
        <taxon>Rhabditida</taxon>
        <taxon>Tylenchina</taxon>
        <taxon>Panagrolaimomorpha</taxon>
        <taxon>Panagrolaimoidea</taxon>
        <taxon>Panagrolaimidae</taxon>
        <taxon>Panagrolaimus</taxon>
    </lineage>
</organism>
<proteinExistence type="predicted"/>
<name>A0AC35GX62_9BILA</name>
<dbReference type="Proteomes" id="UP000887580">
    <property type="component" value="Unplaced"/>
</dbReference>
<evidence type="ECO:0000313" key="2">
    <source>
        <dbReference type="WBParaSite" id="PS1159_v2.g9673.t1"/>
    </source>
</evidence>
<protein>
    <submittedName>
        <fullName evidence="2">MD-2-related lipid-recognition domain-containing protein</fullName>
    </submittedName>
</protein>
<accession>A0AC35GX62</accession>